<reference evidence="8 9" key="1">
    <citation type="journal article" date="2016" name="Genome Biol. Evol.">
        <title>Divergent and convergent evolution of fungal pathogenicity.</title>
        <authorList>
            <person name="Shang Y."/>
            <person name="Xiao G."/>
            <person name="Zheng P."/>
            <person name="Cen K."/>
            <person name="Zhan S."/>
            <person name="Wang C."/>
        </authorList>
    </citation>
    <scope>NUCLEOTIDE SEQUENCE [LARGE SCALE GENOMIC DNA]</scope>
    <source>
        <strain evidence="8 9">RCEF 2490</strain>
    </source>
</reference>
<comment type="similarity">
    <text evidence="1">Belongs to the proteasome subunit p27 family.</text>
</comment>
<dbReference type="GO" id="GO:0005634">
    <property type="term" value="C:nucleus"/>
    <property type="evidence" value="ECO:0007669"/>
    <property type="project" value="TreeGrafter"/>
</dbReference>
<dbReference type="PANTHER" id="PTHR12651">
    <property type="entry name" value="26S PROTEASOME NON-ATPASE REGULATORY SUBUNIT 9"/>
    <property type="match status" value="1"/>
</dbReference>
<feature type="region of interest" description="Disordered" evidence="5">
    <location>
        <begin position="1"/>
        <end position="22"/>
    </location>
</feature>
<evidence type="ECO:0000259" key="7">
    <source>
        <dbReference type="Pfam" id="PF18265"/>
    </source>
</evidence>
<dbReference type="FunFam" id="2.30.42.10:FF:000107">
    <property type="entry name" value="26S proteasome non-ATPase regulatory subunit 9"/>
    <property type="match status" value="1"/>
</dbReference>
<feature type="domain" description="Nas2 N-terminal" evidence="7">
    <location>
        <begin position="28"/>
        <end position="106"/>
    </location>
</feature>
<dbReference type="PANTHER" id="PTHR12651:SF1">
    <property type="entry name" value="26S PROTEASOME NON-ATPASE REGULATORY SUBUNIT 9"/>
    <property type="match status" value="1"/>
</dbReference>
<evidence type="ECO:0000256" key="3">
    <source>
        <dbReference type="ARBA" id="ARBA00068021"/>
    </source>
</evidence>
<accession>A0A166P6J6</accession>
<dbReference type="InterPro" id="IPR036034">
    <property type="entry name" value="PDZ_sf"/>
</dbReference>
<keyword evidence="2" id="KW-0143">Chaperone</keyword>
<feature type="domain" description="PDZ" evidence="6">
    <location>
        <begin position="141"/>
        <end position="196"/>
    </location>
</feature>
<sequence>MDTIHAPTVPSGPTSNGITNGDASHLSFQELQRKKLSVEEELKTLGRLLENQGANMNTGLLTRDGFPRSDLDVASIRTLRARIICLRNDYKGLMEQIEKRLHEHFASLDQVEETQVSASSVGPPVLADSRAAQSDEAFARVISVDPNSPADRAGLMAGDRIRTFGWINNTNHDNLRKVAECVQGNEGNSLLVTVSRAAGAAQPRELGLHLTPTRDWGGRGMLGCHIVPL</sequence>
<dbReference type="AlphaFoldDB" id="A0A166P6J6"/>
<dbReference type="InterPro" id="IPR040815">
    <property type="entry name" value="Nas2_N"/>
</dbReference>
<dbReference type="InterPro" id="IPR035269">
    <property type="entry name" value="PSMD9"/>
</dbReference>
<gene>
    <name evidence="8" type="ORF">AAL_04811</name>
</gene>
<dbReference type="OrthoDB" id="72325at2759"/>
<keyword evidence="9" id="KW-1185">Reference proteome</keyword>
<evidence type="ECO:0000256" key="1">
    <source>
        <dbReference type="ARBA" id="ARBA00005256"/>
    </source>
</evidence>
<evidence type="ECO:0000256" key="4">
    <source>
        <dbReference type="SAM" id="Coils"/>
    </source>
</evidence>
<dbReference type="Gene3D" id="2.30.42.10">
    <property type="match status" value="1"/>
</dbReference>
<feature type="coiled-coil region" evidence="4">
    <location>
        <begin position="76"/>
        <end position="114"/>
    </location>
</feature>
<dbReference type="Pfam" id="PF18265">
    <property type="entry name" value="Nas2_N"/>
    <property type="match status" value="1"/>
</dbReference>
<keyword evidence="4" id="KW-0175">Coiled coil</keyword>
<dbReference type="Pfam" id="PF17820">
    <property type="entry name" value="PDZ_6"/>
    <property type="match status" value="1"/>
</dbReference>
<dbReference type="Proteomes" id="UP000078544">
    <property type="component" value="Unassembled WGS sequence"/>
</dbReference>
<evidence type="ECO:0000259" key="6">
    <source>
        <dbReference type="Pfam" id="PF17820"/>
    </source>
</evidence>
<name>A0A166P6J6_9HYPO</name>
<dbReference type="GO" id="GO:0070682">
    <property type="term" value="P:proteasome regulatory particle assembly"/>
    <property type="evidence" value="ECO:0007669"/>
    <property type="project" value="InterPro"/>
</dbReference>
<dbReference type="GO" id="GO:0005737">
    <property type="term" value="C:cytoplasm"/>
    <property type="evidence" value="ECO:0007669"/>
    <property type="project" value="TreeGrafter"/>
</dbReference>
<evidence type="ECO:0000256" key="2">
    <source>
        <dbReference type="ARBA" id="ARBA00023186"/>
    </source>
</evidence>
<proteinExistence type="inferred from homology"/>
<dbReference type="EMBL" id="AZGY01000010">
    <property type="protein sequence ID" value="KZZ94700.1"/>
    <property type="molecule type" value="Genomic_DNA"/>
</dbReference>
<evidence type="ECO:0000313" key="9">
    <source>
        <dbReference type="Proteomes" id="UP000078544"/>
    </source>
</evidence>
<dbReference type="Gene3D" id="6.10.140.1710">
    <property type="match status" value="1"/>
</dbReference>
<organism evidence="8 9">
    <name type="scientific">Moelleriella libera RCEF 2490</name>
    <dbReference type="NCBI Taxonomy" id="1081109"/>
    <lineage>
        <taxon>Eukaryota</taxon>
        <taxon>Fungi</taxon>
        <taxon>Dikarya</taxon>
        <taxon>Ascomycota</taxon>
        <taxon>Pezizomycotina</taxon>
        <taxon>Sordariomycetes</taxon>
        <taxon>Hypocreomycetidae</taxon>
        <taxon>Hypocreales</taxon>
        <taxon>Clavicipitaceae</taxon>
        <taxon>Moelleriella</taxon>
    </lineage>
</organism>
<evidence type="ECO:0000313" key="8">
    <source>
        <dbReference type="EMBL" id="KZZ94700.1"/>
    </source>
</evidence>
<feature type="compositionally biased region" description="Polar residues" evidence="5">
    <location>
        <begin position="11"/>
        <end position="22"/>
    </location>
</feature>
<dbReference type="SUPFAM" id="SSF50156">
    <property type="entry name" value="PDZ domain-like"/>
    <property type="match status" value="1"/>
</dbReference>
<dbReference type="STRING" id="1081109.A0A166P6J6"/>
<protein>
    <recommendedName>
        <fullName evidence="3">Probable 26S proteasome regulatory subunit p27</fullName>
    </recommendedName>
</protein>
<evidence type="ECO:0000256" key="5">
    <source>
        <dbReference type="SAM" id="MobiDB-lite"/>
    </source>
</evidence>
<dbReference type="InterPro" id="IPR041489">
    <property type="entry name" value="PDZ_6"/>
</dbReference>
<comment type="caution">
    <text evidence="8">The sequence shown here is derived from an EMBL/GenBank/DDBJ whole genome shotgun (WGS) entry which is preliminary data.</text>
</comment>